<organism evidence="3 4">
    <name type="scientific">Trypanosoma theileri</name>
    <dbReference type="NCBI Taxonomy" id="67003"/>
    <lineage>
        <taxon>Eukaryota</taxon>
        <taxon>Discoba</taxon>
        <taxon>Euglenozoa</taxon>
        <taxon>Kinetoplastea</taxon>
        <taxon>Metakinetoplastina</taxon>
        <taxon>Trypanosomatida</taxon>
        <taxon>Trypanosomatidae</taxon>
        <taxon>Trypanosoma</taxon>
    </lineage>
</organism>
<feature type="non-terminal residue" evidence="3">
    <location>
        <position position="207"/>
    </location>
</feature>
<protein>
    <submittedName>
        <fullName evidence="3">Uncharacterized protein</fullName>
    </submittedName>
</protein>
<dbReference type="Proteomes" id="UP000192257">
    <property type="component" value="Unassembled WGS sequence"/>
</dbReference>
<dbReference type="VEuPathDB" id="TriTrypDB:TM35_001601000"/>
<feature type="chain" id="PRO_5012732937" evidence="2">
    <location>
        <begin position="25"/>
        <end position="207"/>
    </location>
</feature>
<evidence type="ECO:0000313" key="4">
    <source>
        <dbReference type="Proteomes" id="UP000192257"/>
    </source>
</evidence>
<keyword evidence="4" id="KW-1185">Reference proteome</keyword>
<sequence length="207" mass="22304">MSILPCRVLCLFAIVFCCVGVVHADAVQDTSDMYVKVLWIVDNTPKLKGKCNNAGKAAKDAAEKADVFATTIKANIKTLASNPAEVVQKKKKGREIIKEANDAAEKARKEAKETAASVTGTRSIDISALEKERLHYESLTDSTGNIKFPFMVKEIKAAIQAVKDAEKAVSTAESHADNATEAAKRVKDVLRELDAAVAAEAEKKKGE</sequence>
<proteinExistence type="predicted"/>
<name>A0A1X0NER6_9TRYP</name>
<evidence type="ECO:0000256" key="2">
    <source>
        <dbReference type="SAM" id="SignalP"/>
    </source>
</evidence>
<accession>A0A1X0NER6</accession>
<evidence type="ECO:0000256" key="1">
    <source>
        <dbReference type="SAM" id="Coils"/>
    </source>
</evidence>
<dbReference type="RefSeq" id="XP_028876765.1">
    <property type="nucleotide sequence ID" value="XM_029031939.1"/>
</dbReference>
<keyword evidence="1" id="KW-0175">Coiled coil</keyword>
<dbReference type="EMBL" id="NBCO01000160">
    <property type="protein sequence ID" value="ORC80442.1"/>
    <property type="molecule type" value="Genomic_DNA"/>
</dbReference>
<evidence type="ECO:0000313" key="3">
    <source>
        <dbReference type="EMBL" id="ORC80442.1"/>
    </source>
</evidence>
<reference evidence="3 4" key="1">
    <citation type="submission" date="2017-03" db="EMBL/GenBank/DDBJ databases">
        <title>An alternative strategy for trypanosome survival in the mammalian bloodstream revealed through genome and transcriptome analysis of the ubiquitous bovine parasite Trypanosoma (Megatrypanum) theileri.</title>
        <authorList>
            <person name="Kelly S."/>
            <person name="Ivens A."/>
            <person name="Mott A."/>
            <person name="O'Neill E."/>
            <person name="Emms D."/>
            <person name="Macleod O."/>
            <person name="Voorheis P."/>
            <person name="Matthews J."/>
            <person name="Matthews K."/>
            <person name="Carrington M."/>
        </authorList>
    </citation>
    <scope>NUCLEOTIDE SEQUENCE [LARGE SCALE GENOMIC DNA]</scope>
    <source>
        <strain evidence="3">Edinburgh</strain>
    </source>
</reference>
<keyword evidence="2" id="KW-0732">Signal</keyword>
<dbReference type="GeneID" id="39991719"/>
<dbReference type="AlphaFoldDB" id="A0A1X0NER6"/>
<feature type="signal peptide" evidence="2">
    <location>
        <begin position="1"/>
        <end position="24"/>
    </location>
</feature>
<feature type="coiled-coil region" evidence="1">
    <location>
        <begin position="90"/>
        <end position="117"/>
    </location>
</feature>
<comment type="caution">
    <text evidence="3">The sequence shown here is derived from an EMBL/GenBank/DDBJ whole genome shotgun (WGS) entry which is preliminary data.</text>
</comment>
<gene>
    <name evidence="3" type="ORF">TM35_001601000</name>
</gene>
<feature type="coiled-coil region" evidence="1">
    <location>
        <begin position="162"/>
        <end position="196"/>
    </location>
</feature>